<keyword evidence="1" id="KW-1133">Transmembrane helix</keyword>
<feature type="transmembrane region" description="Helical" evidence="1">
    <location>
        <begin position="6"/>
        <end position="24"/>
    </location>
</feature>
<dbReference type="OrthoDB" id="669224at2"/>
<dbReference type="Pfam" id="PF12869">
    <property type="entry name" value="tRNA_anti-like"/>
    <property type="match status" value="1"/>
</dbReference>
<accession>A0A4S8HPK6</accession>
<proteinExistence type="predicted"/>
<dbReference type="InterPro" id="IPR024422">
    <property type="entry name" value="Protein_unknown_function_OB"/>
</dbReference>
<sequence length="146" mass="15594">MTKKRIIIGGIVVVILITAIYAWYEYNRTVQDLSDVRADYSVNATALINEFVSNEDSANKKYLNRILSVKGMIKSVEAGQGGTIVLGDTSDMSGVRCVLDSSANTTAGSLQRGAVVTVKGAITGFNKDETGLLGSDVQLNRCVISN</sequence>
<comment type="caution">
    <text evidence="2">The sequence shown here is derived from an EMBL/GenBank/DDBJ whole genome shotgun (WGS) entry which is preliminary data.</text>
</comment>
<dbReference type="Proteomes" id="UP000306918">
    <property type="component" value="Unassembled WGS sequence"/>
</dbReference>
<evidence type="ECO:0000313" key="3">
    <source>
        <dbReference type="Proteomes" id="UP000306918"/>
    </source>
</evidence>
<reference evidence="2 3" key="1">
    <citation type="submission" date="2019-04" db="EMBL/GenBank/DDBJ databases">
        <title>Niastella caeni sp. nov., isolated from activated sludge.</title>
        <authorList>
            <person name="Sheng M."/>
        </authorList>
    </citation>
    <scope>NUCLEOTIDE SEQUENCE [LARGE SCALE GENOMIC DNA]</scope>
    <source>
        <strain evidence="2 3">HX-2-15</strain>
    </source>
</reference>
<dbReference type="AlphaFoldDB" id="A0A4S8HPK6"/>
<keyword evidence="3" id="KW-1185">Reference proteome</keyword>
<keyword evidence="1" id="KW-0812">Transmembrane</keyword>
<dbReference type="EMBL" id="STFF01000005">
    <property type="protein sequence ID" value="THU37195.1"/>
    <property type="molecule type" value="Genomic_DNA"/>
</dbReference>
<name>A0A4S8HPK6_9BACT</name>
<evidence type="ECO:0000313" key="2">
    <source>
        <dbReference type="EMBL" id="THU37195.1"/>
    </source>
</evidence>
<gene>
    <name evidence="2" type="ORF">FAM09_19795</name>
</gene>
<protein>
    <submittedName>
        <fullName evidence="2">Uncharacterized protein</fullName>
    </submittedName>
</protein>
<organism evidence="2 3">
    <name type="scientific">Niastella caeni</name>
    <dbReference type="NCBI Taxonomy" id="2569763"/>
    <lineage>
        <taxon>Bacteria</taxon>
        <taxon>Pseudomonadati</taxon>
        <taxon>Bacteroidota</taxon>
        <taxon>Chitinophagia</taxon>
        <taxon>Chitinophagales</taxon>
        <taxon>Chitinophagaceae</taxon>
        <taxon>Niastella</taxon>
    </lineage>
</organism>
<keyword evidence="1" id="KW-0472">Membrane</keyword>
<dbReference type="RefSeq" id="WP_136578868.1">
    <property type="nucleotide sequence ID" value="NZ_STFF01000005.1"/>
</dbReference>
<evidence type="ECO:0000256" key="1">
    <source>
        <dbReference type="SAM" id="Phobius"/>
    </source>
</evidence>